<dbReference type="RefSeq" id="WP_134518745.1">
    <property type="nucleotide sequence ID" value="NZ_SOHE01000029.1"/>
</dbReference>
<evidence type="ECO:0000313" key="3">
    <source>
        <dbReference type="Proteomes" id="UP000297447"/>
    </source>
</evidence>
<dbReference type="OrthoDB" id="7941246at2"/>
<comment type="caution">
    <text evidence="2">The sequence shown here is derived from an EMBL/GenBank/DDBJ whole genome shotgun (WGS) entry which is preliminary data.</text>
</comment>
<proteinExistence type="predicted"/>
<sequence length="330" mass="34968">MTRTLILGGTAWLGREIAKQLVARGADVTCLARGEAGQFARGVTSIRSDRRAAGAYDAVTGDWDEVIELSYDSDLVAGALEAVADSAKHWTLVSSVSVYTSNTEPDADEAAAVFEPTDPADYGHAKVAAERATAAALGDRLLIVRPGLIVGPGDPTDRFGYWASRFALVANEPVLVPEADGRAAQIIDVRDLAGWLIDAGDHGLTGVVNAVGRQRDFGVVLAAAAVVAGFSGELVSATDEWLAAHGVNYWAGPRSLPLWLPRRDNAFAQRGRSALLAAGCTERMLAQTLADVLADERTRGLDRVRRAGLTRAEEALLLATLRASRARRAD</sequence>
<dbReference type="PANTHER" id="PTHR48079:SF6">
    <property type="entry name" value="NAD(P)-BINDING DOMAIN-CONTAINING PROTEIN-RELATED"/>
    <property type="match status" value="1"/>
</dbReference>
<gene>
    <name evidence="2" type="ORF">E3T55_06395</name>
</gene>
<dbReference type="GO" id="GO:0004029">
    <property type="term" value="F:aldehyde dehydrogenase (NAD+) activity"/>
    <property type="evidence" value="ECO:0007669"/>
    <property type="project" value="TreeGrafter"/>
</dbReference>
<feature type="domain" description="NAD-dependent epimerase/dehydratase" evidence="1">
    <location>
        <begin position="5"/>
        <end position="197"/>
    </location>
</feature>
<dbReference type="Proteomes" id="UP000297447">
    <property type="component" value="Unassembled WGS sequence"/>
</dbReference>
<keyword evidence="3" id="KW-1185">Reference proteome</keyword>
<dbReference type="InterPro" id="IPR001509">
    <property type="entry name" value="Epimerase_deHydtase"/>
</dbReference>
<dbReference type="Gene3D" id="3.40.50.720">
    <property type="entry name" value="NAD(P)-binding Rossmann-like Domain"/>
    <property type="match status" value="1"/>
</dbReference>
<name>A0A4R9A5W2_9MICO</name>
<dbReference type="Pfam" id="PF01370">
    <property type="entry name" value="Epimerase"/>
    <property type="match status" value="1"/>
</dbReference>
<dbReference type="InterPro" id="IPR051783">
    <property type="entry name" value="NAD(P)-dependent_oxidoreduct"/>
</dbReference>
<protein>
    <submittedName>
        <fullName evidence="2">NAD-dependent epimerase/dehydratase family protein</fullName>
    </submittedName>
</protein>
<reference evidence="2 3" key="1">
    <citation type="submission" date="2019-03" db="EMBL/GenBank/DDBJ databases">
        <title>Genomics of glacier-inhabiting Cryobacterium strains.</title>
        <authorList>
            <person name="Liu Q."/>
            <person name="Xin Y.-H."/>
        </authorList>
    </citation>
    <scope>NUCLEOTIDE SEQUENCE [LARGE SCALE GENOMIC DNA]</scope>
    <source>
        <strain evidence="2 3">Hh14</strain>
    </source>
</reference>
<organism evidence="2 3">
    <name type="scientific">Cryobacterium frigoriphilum</name>
    <dbReference type="NCBI Taxonomy" id="1259150"/>
    <lineage>
        <taxon>Bacteria</taxon>
        <taxon>Bacillati</taxon>
        <taxon>Actinomycetota</taxon>
        <taxon>Actinomycetes</taxon>
        <taxon>Micrococcales</taxon>
        <taxon>Microbacteriaceae</taxon>
        <taxon>Cryobacterium</taxon>
    </lineage>
</organism>
<dbReference type="EMBL" id="SOHE01000029">
    <property type="protein sequence ID" value="TFD52234.1"/>
    <property type="molecule type" value="Genomic_DNA"/>
</dbReference>
<dbReference type="InterPro" id="IPR036291">
    <property type="entry name" value="NAD(P)-bd_dom_sf"/>
</dbReference>
<accession>A0A4R9A5W2</accession>
<dbReference type="PANTHER" id="PTHR48079">
    <property type="entry name" value="PROTEIN YEEZ"/>
    <property type="match status" value="1"/>
</dbReference>
<dbReference type="AlphaFoldDB" id="A0A4R9A5W2"/>
<evidence type="ECO:0000313" key="2">
    <source>
        <dbReference type="EMBL" id="TFD52234.1"/>
    </source>
</evidence>
<dbReference type="GO" id="GO:0005737">
    <property type="term" value="C:cytoplasm"/>
    <property type="evidence" value="ECO:0007669"/>
    <property type="project" value="TreeGrafter"/>
</dbReference>
<evidence type="ECO:0000259" key="1">
    <source>
        <dbReference type="Pfam" id="PF01370"/>
    </source>
</evidence>
<dbReference type="SUPFAM" id="SSF51735">
    <property type="entry name" value="NAD(P)-binding Rossmann-fold domains"/>
    <property type="match status" value="1"/>
</dbReference>